<reference evidence="8 9" key="1">
    <citation type="journal article" date="2024" name="Front. Microbiol.">
        <title>Novel thermophilic genera Geochorda gen. nov. and Carboxydochorda gen. nov. from the deep terrestrial subsurface reveal the ecophysiological diversity in the class Limnochordia.</title>
        <authorList>
            <person name="Karnachuk O.V."/>
            <person name="Lukina A.P."/>
            <person name="Avakyan M.R."/>
            <person name="Kadnikov V.V."/>
            <person name="Begmatov S."/>
            <person name="Beletsky A.V."/>
            <person name="Vlasova K.G."/>
            <person name="Novikov A.A."/>
            <person name="Shcherbakova V.A."/>
            <person name="Mardanov A.V."/>
            <person name="Ravin N.V."/>
        </authorList>
    </citation>
    <scope>NUCLEOTIDE SEQUENCE [LARGE SCALE GENOMIC DNA]</scope>
    <source>
        <strain evidence="8 9">L945</strain>
    </source>
</reference>
<feature type="domain" description="4Fe-4S ferredoxin-type" evidence="7">
    <location>
        <begin position="102"/>
        <end position="125"/>
    </location>
</feature>
<dbReference type="Proteomes" id="UP001332192">
    <property type="component" value="Chromosome"/>
</dbReference>
<dbReference type="PANTHER" id="PTHR32479:SF17">
    <property type="entry name" value="GLYCOLATE OXIDASE IRON-SULFUR SUBUNIT"/>
    <property type="match status" value="1"/>
</dbReference>
<keyword evidence="1" id="KW-0004">4Fe-4S</keyword>
<dbReference type="Pfam" id="PF13183">
    <property type="entry name" value="Fer4_8"/>
    <property type="match status" value="1"/>
</dbReference>
<dbReference type="EMBL" id="CP141615">
    <property type="protein sequence ID" value="WRP16101.1"/>
    <property type="molecule type" value="Genomic_DNA"/>
</dbReference>
<dbReference type="InterPro" id="IPR004017">
    <property type="entry name" value="Cys_rich_dom"/>
</dbReference>
<dbReference type="PROSITE" id="PS00198">
    <property type="entry name" value="4FE4S_FER_1"/>
    <property type="match status" value="1"/>
</dbReference>
<evidence type="ECO:0000259" key="7">
    <source>
        <dbReference type="PROSITE" id="PS51379"/>
    </source>
</evidence>
<evidence type="ECO:0000313" key="8">
    <source>
        <dbReference type="EMBL" id="WRP16101.1"/>
    </source>
</evidence>
<feature type="domain" description="4Fe-4S ferredoxin-type" evidence="7">
    <location>
        <begin position="51"/>
        <end position="83"/>
    </location>
</feature>
<feature type="compositionally biased region" description="Low complexity" evidence="6">
    <location>
        <begin position="10"/>
        <end position="34"/>
    </location>
</feature>
<keyword evidence="2" id="KW-0479">Metal-binding</keyword>
<dbReference type="RefSeq" id="WP_324715374.1">
    <property type="nucleotide sequence ID" value="NZ_CP141615.1"/>
</dbReference>
<dbReference type="Gene3D" id="1.10.1060.10">
    <property type="entry name" value="Alpha-helical ferredoxin"/>
    <property type="match status" value="1"/>
</dbReference>
<keyword evidence="9" id="KW-1185">Reference proteome</keyword>
<keyword evidence="3" id="KW-0677">Repeat</keyword>
<evidence type="ECO:0000256" key="5">
    <source>
        <dbReference type="ARBA" id="ARBA00023014"/>
    </source>
</evidence>
<gene>
    <name evidence="8" type="ORF">U7230_08265</name>
</gene>
<feature type="region of interest" description="Disordered" evidence="6">
    <location>
        <begin position="1"/>
        <end position="34"/>
    </location>
</feature>
<dbReference type="PROSITE" id="PS51379">
    <property type="entry name" value="4FE4S_FER_2"/>
    <property type="match status" value="2"/>
</dbReference>
<keyword evidence="5" id="KW-0411">Iron-sulfur</keyword>
<evidence type="ECO:0000256" key="1">
    <source>
        <dbReference type="ARBA" id="ARBA00022485"/>
    </source>
</evidence>
<accession>A0ABZ1BTX4</accession>
<evidence type="ECO:0000256" key="6">
    <source>
        <dbReference type="SAM" id="MobiDB-lite"/>
    </source>
</evidence>
<dbReference type="SUPFAM" id="SSF46548">
    <property type="entry name" value="alpha-helical ferredoxin"/>
    <property type="match status" value="1"/>
</dbReference>
<dbReference type="Pfam" id="PF02754">
    <property type="entry name" value="CCG"/>
    <property type="match status" value="2"/>
</dbReference>
<protein>
    <submittedName>
        <fullName evidence="8">(Fe-S)-binding protein</fullName>
    </submittedName>
</protein>
<dbReference type="InterPro" id="IPR017900">
    <property type="entry name" value="4Fe4S_Fe_S_CS"/>
</dbReference>
<evidence type="ECO:0000256" key="4">
    <source>
        <dbReference type="ARBA" id="ARBA00023004"/>
    </source>
</evidence>
<organism evidence="8 9">
    <name type="scientific">Carboxydichorda subterranea</name>
    <dbReference type="NCBI Taxonomy" id="3109565"/>
    <lineage>
        <taxon>Bacteria</taxon>
        <taxon>Bacillati</taxon>
        <taxon>Bacillota</taxon>
        <taxon>Limnochordia</taxon>
        <taxon>Limnochordales</taxon>
        <taxon>Geochordaceae</taxon>
        <taxon>Carboxydichorda</taxon>
    </lineage>
</organism>
<dbReference type="InterPro" id="IPR017896">
    <property type="entry name" value="4Fe4S_Fe-S-bd"/>
</dbReference>
<sequence length="516" mass="54206">MRANTTRGVAEPGAETTAPPAGAPGASGAGPTQAAAGGPAGSFGGVLGALLANARDLTYQCMRCGFCLPACPTYRETLLETEGPRGRIQLVRAAAEGRIGLLEIAAHLDLCIGCRACETACPAGVQYGAILEQVRPAIEERAPRRPVERWARTLGIGVVLGHPAGIRWARWGLWLYQRSGLAALVRATGLLRRLAPAMARLEEVLPRQPAPWVRTATHRPAGGAGAPRVAASPGGGVGRRRVAFFEGCVQSAALFEVNRAAVRVLRAAGFEVVVPQGQGCCGAVHAHAGQYERALEQARRNIAVFERVDADYVVNIAGGCGAAMKEYPEWFERERAARAAAAGGHGSPANGAAADGVPAAGGDGWVERARRLAARVRDFSELLADHPLPPMGPVDATVTYQDSCHLRNVQKIVSEPRRLLQRVPGLRYVELPGADRCCGAGGIYNLTQPAMSARVLEEKMEQVRATGASILAVANTPCHLQLLVGARSSGLAREGLKVRHIAEILDEALAKGPKGG</sequence>
<name>A0ABZ1BTX4_9FIRM</name>
<proteinExistence type="predicted"/>
<dbReference type="InterPro" id="IPR009051">
    <property type="entry name" value="Helical_ferredxn"/>
</dbReference>
<evidence type="ECO:0000256" key="2">
    <source>
        <dbReference type="ARBA" id="ARBA00022723"/>
    </source>
</evidence>
<dbReference type="PANTHER" id="PTHR32479">
    <property type="entry name" value="GLYCOLATE OXIDASE IRON-SULFUR SUBUNIT"/>
    <property type="match status" value="1"/>
</dbReference>
<evidence type="ECO:0000256" key="3">
    <source>
        <dbReference type="ARBA" id="ARBA00022737"/>
    </source>
</evidence>
<keyword evidence="4" id="KW-0408">Iron</keyword>
<evidence type="ECO:0000313" key="9">
    <source>
        <dbReference type="Proteomes" id="UP001332192"/>
    </source>
</evidence>